<dbReference type="Gene3D" id="2.170.16.10">
    <property type="entry name" value="Hedgehog/Intein (Hint) domain"/>
    <property type="match status" value="1"/>
</dbReference>
<organism evidence="2 3">
    <name type="scientific">Maliponia aquimaris</name>
    <dbReference type="NCBI Taxonomy" id="1673631"/>
    <lineage>
        <taxon>Bacteria</taxon>
        <taxon>Pseudomonadati</taxon>
        <taxon>Pseudomonadota</taxon>
        <taxon>Alphaproteobacteria</taxon>
        <taxon>Rhodobacterales</taxon>
        <taxon>Paracoccaceae</taxon>
        <taxon>Maliponia</taxon>
    </lineage>
</organism>
<evidence type="ECO:0000313" key="3">
    <source>
        <dbReference type="Proteomes" id="UP000207598"/>
    </source>
</evidence>
<evidence type="ECO:0000313" key="2">
    <source>
        <dbReference type="EMBL" id="SMX47446.1"/>
    </source>
</evidence>
<proteinExistence type="predicted"/>
<reference evidence="2 3" key="1">
    <citation type="submission" date="2017-05" db="EMBL/GenBank/DDBJ databases">
        <authorList>
            <person name="Song R."/>
            <person name="Chenine A.L."/>
            <person name="Ruprecht R.M."/>
        </authorList>
    </citation>
    <scope>NUCLEOTIDE SEQUENCE [LARGE SCALE GENOMIC DNA]</scope>
    <source>
        <strain evidence="2 3">CECT 8898</strain>
    </source>
</reference>
<dbReference type="Pfam" id="PF13403">
    <property type="entry name" value="Hint_2"/>
    <property type="match status" value="1"/>
</dbReference>
<keyword evidence="3" id="KW-1185">Reference proteome</keyword>
<dbReference type="InterPro" id="IPR036844">
    <property type="entry name" value="Hint_dom_sf"/>
</dbReference>
<dbReference type="InterPro" id="IPR028992">
    <property type="entry name" value="Hedgehog/Intein_dom"/>
</dbReference>
<protein>
    <recommendedName>
        <fullName evidence="1">Hedgehog/Intein (Hint) domain-containing protein</fullName>
    </recommendedName>
</protein>
<dbReference type="AlphaFoldDB" id="A0A238KZD6"/>
<sequence length="331" mass="36310">MPFSIYAEDNSFAVSTGSNVRATSMRSRFDDNPNVSKDLVITTKAGDAEPRLFEVGDTYDISFGGSGGTKLLDAVVLRSDTRGGDTGVIVFEGTDQNGALTQVVWTPNVDLENWYWTNFTQGTPPQFYYNDMDSNYTHEYICFEQSVRVATPRGYVRVDKLEVGQTVCTWGGTKREVRWLGHKSVDGTGSMAPVRFAKGTIGNFATVKLSPQHRVLISAPEADLQFGASEVLVPAISLVDGKNVRQVQKETVTYVHILLDRHDILIAEGAPCESLFPGLRTRELLSAEDRAAISSVTAGFDGAPCRPLLRRAEGALIAPLRRVPEREMAQI</sequence>
<dbReference type="SUPFAM" id="SSF51294">
    <property type="entry name" value="Hedgehog/intein (Hint) domain"/>
    <property type="match status" value="1"/>
</dbReference>
<dbReference type="OrthoDB" id="6305173at2"/>
<dbReference type="Proteomes" id="UP000207598">
    <property type="component" value="Unassembled WGS sequence"/>
</dbReference>
<name>A0A238KZD6_9RHOB</name>
<gene>
    <name evidence="2" type="ORF">MAA8898_03660</name>
</gene>
<evidence type="ECO:0000259" key="1">
    <source>
        <dbReference type="Pfam" id="PF13403"/>
    </source>
</evidence>
<dbReference type="RefSeq" id="WP_094022436.1">
    <property type="nucleotide sequence ID" value="NZ_FXYF01000011.1"/>
</dbReference>
<feature type="domain" description="Hedgehog/Intein (Hint)" evidence="1">
    <location>
        <begin position="141"/>
        <end position="278"/>
    </location>
</feature>
<accession>A0A238KZD6</accession>
<dbReference type="EMBL" id="FXYF01000011">
    <property type="protein sequence ID" value="SMX47446.1"/>
    <property type="molecule type" value="Genomic_DNA"/>
</dbReference>